<protein>
    <submittedName>
        <fullName evidence="6">Gfo/Idh/MocA family oxidoreductase</fullName>
    </submittedName>
</protein>
<dbReference type="PANTHER" id="PTHR22604">
    <property type="entry name" value="OXIDOREDUCTASES"/>
    <property type="match status" value="1"/>
</dbReference>
<dbReference type="RefSeq" id="WP_311369608.1">
    <property type="nucleotide sequence ID" value="NZ_JAVRHX010000005.1"/>
</dbReference>
<dbReference type="InterPro" id="IPR055170">
    <property type="entry name" value="GFO_IDH_MocA-like_dom"/>
</dbReference>
<comment type="similarity">
    <text evidence="1">Belongs to the Gfo/Idh/MocA family.</text>
</comment>
<evidence type="ECO:0000256" key="1">
    <source>
        <dbReference type="ARBA" id="ARBA00010928"/>
    </source>
</evidence>
<reference evidence="6 7" key="1">
    <citation type="submission" date="2023-09" db="EMBL/GenBank/DDBJ databases">
        <authorList>
            <person name="Rey-Velasco X."/>
        </authorList>
    </citation>
    <scope>NUCLEOTIDE SEQUENCE [LARGE SCALE GENOMIC DNA]</scope>
    <source>
        <strain evidence="6 7">P117</strain>
    </source>
</reference>
<name>A0ABU2ZTW2_9ALTE</name>
<proteinExistence type="inferred from homology"/>
<evidence type="ECO:0000256" key="2">
    <source>
        <dbReference type="ARBA" id="ARBA00022729"/>
    </source>
</evidence>
<accession>A0ABU2ZTW2</accession>
<gene>
    <name evidence="6" type="ORF">RM552_14605</name>
</gene>
<dbReference type="SUPFAM" id="SSF51735">
    <property type="entry name" value="NAD(P)-binding Rossmann-fold domains"/>
    <property type="match status" value="1"/>
</dbReference>
<organism evidence="6 7">
    <name type="scientific">Glaciecola petra</name>
    <dbReference type="NCBI Taxonomy" id="3075602"/>
    <lineage>
        <taxon>Bacteria</taxon>
        <taxon>Pseudomonadati</taxon>
        <taxon>Pseudomonadota</taxon>
        <taxon>Gammaproteobacteria</taxon>
        <taxon>Alteromonadales</taxon>
        <taxon>Alteromonadaceae</taxon>
        <taxon>Glaciecola</taxon>
    </lineage>
</organism>
<feature type="domain" description="GFO/IDH/MocA-like oxidoreductase" evidence="5">
    <location>
        <begin position="132"/>
        <end position="247"/>
    </location>
</feature>
<evidence type="ECO:0000256" key="3">
    <source>
        <dbReference type="ARBA" id="ARBA00023002"/>
    </source>
</evidence>
<evidence type="ECO:0000313" key="7">
    <source>
        <dbReference type="Proteomes" id="UP001253545"/>
    </source>
</evidence>
<dbReference type="Proteomes" id="UP001253545">
    <property type="component" value="Unassembled WGS sequence"/>
</dbReference>
<dbReference type="SUPFAM" id="SSF55347">
    <property type="entry name" value="Glyceraldehyde-3-phosphate dehydrogenase-like, C-terminal domain"/>
    <property type="match status" value="1"/>
</dbReference>
<dbReference type="Gene3D" id="3.40.50.720">
    <property type="entry name" value="NAD(P)-binding Rossmann-like Domain"/>
    <property type="match status" value="1"/>
</dbReference>
<dbReference type="InterPro" id="IPR036291">
    <property type="entry name" value="NAD(P)-bd_dom_sf"/>
</dbReference>
<feature type="domain" description="Gfo/Idh/MocA-like oxidoreductase N-terminal" evidence="4">
    <location>
        <begin position="4"/>
        <end position="119"/>
    </location>
</feature>
<keyword evidence="2" id="KW-0732">Signal</keyword>
<evidence type="ECO:0000313" key="6">
    <source>
        <dbReference type="EMBL" id="MDT0596082.1"/>
    </source>
</evidence>
<dbReference type="EMBL" id="JAVRHX010000005">
    <property type="protein sequence ID" value="MDT0596082.1"/>
    <property type="molecule type" value="Genomic_DNA"/>
</dbReference>
<evidence type="ECO:0000259" key="5">
    <source>
        <dbReference type="Pfam" id="PF22725"/>
    </source>
</evidence>
<evidence type="ECO:0000259" key="4">
    <source>
        <dbReference type="Pfam" id="PF01408"/>
    </source>
</evidence>
<comment type="caution">
    <text evidence="6">The sequence shown here is derived from an EMBL/GenBank/DDBJ whole genome shotgun (WGS) entry which is preliminary data.</text>
</comment>
<dbReference type="PANTHER" id="PTHR22604:SF105">
    <property type="entry name" value="TRANS-1,2-DIHYDROBENZENE-1,2-DIOL DEHYDROGENASE"/>
    <property type="match status" value="1"/>
</dbReference>
<keyword evidence="7" id="KW-1185">Reference proteome</keyword>
<dbReference type="Pfam" id="PF22725">
    <property type="entry name" value="GFO_IDH_MocA_C3"/>
    <property type="match status" value="1"/>
</dbReference>
<dbReference type="InterPro" id="IPR000683">
    <property type="entry name" value="Gfo/Idh/MocA-like_OxRdtase_N"/>
</dbReference>
<keyword evidence="3" id="KW-0560">Oxidoreductase</keyword>
<sequence>MQQINWAVLGCGHIAKTFMQSIQKVEAANVVACAASHLERAQQFALDHDIKSAFGDYNSMLAERNIRAVYIATTHNFHFEQIMMCLQHGKHVLCEKPLTLNAKQAKQAFDLAASNNLMLVEAVWTRFLPAIRSFQQLLSSGRIGEVLSVHANFSLNRDLPDTHRLKNKKLAGGALLDLGIYPITIADIVFAQTPKKIKSSVIMTKTGVDENSFYTLEYEGGKTAQLSAGFKMSGPTEATIMGDKGFIRIPFFLGAKTFEINTEGESAETCNFDFEDGSNFSFEIAHMTDFLLNDNCKSDIHSADSTLRVMKIMDEIREQWGLAYPGE</sequence>
<dbReference type="InterPro" id="IPR050984">
    <property type="entry name" value="Gfo/Idh/MocA_domain"/>
</dbReference>
<dbReference type="Gene3D" id="3.30.360.10">
    <property type="entry name" value="Dihydrodipicolinate Reductase, domain 2"/>
    <property type="match status" value="1"/>
</dbReference>
<dbReference type="Pfam" id="PF01408">
    <property type="entry name" value="GFO_IDH_MocA"/>
    <property type="match status" value="1"/>
</dbReference>